<reference evidence="4" key="1">
    <citation type="submission" date="2021-06" db="EMBL/GenBank/DDBJ databases">
        <authorList>
            <consortium name="DOE Joint Genome Institute"/>
            <person name="Mondo S.J."/>
            <person name="Amses K.R."/>
            <person name="Simmons D.R."/>
            <person name="Longcore J.E."/>
            <person name="Seto K."/>
            <person name="Alves G.H."/>
            <person name="Bonds A.E."/>
            <person name="Quandt C.A."/>
            <person name="Davis W.J."/>
            <person name="Chang Y."/>
            <person name="Letcher P.M."/>
            <person name="Powell M.J."/>
            <person name="Kuo A."/>
            <person name="Labutti K."/>
            <person name="Pangilinan J."/>
            <person name="Andreopoulos W."/>
            <person name="Tritt A."/>
            <person name="Riley R."/>
            <person name="Hundley H."/>
            <person name="Johnson J."/>
            <person name="Lipzen A."/>
            <person name="Barry K."/>
            <person name="Berbee M.L."/>
            <person name="Buchler N.E."/>
            <person name="Grigoriev I.V."/>
            <person name="Spatafora J.W."/>
            <person name="Stajich J.E."/>
            <person name="James T.Y."/>
        </authorList>
    </citation>
    <scope>NUCLEOTIDE SEQUENCE</scope>
    <source>
        <strain evidence="4">AG</strain>
    </source>
</reference>
<evidence type="ECO:0000256" key="2">
    <source>
        <dbReference type="SAM" id="Phobius"/>
    </source>
</evidence>
<evidence type="ECO:0000313" key="5">
    <source>
        <dbReference type="Proteomes" id="UP001206595"/>
    </source>
</evidence>
<organism evidence="4 5">
    <name type="scientific">Umbelopsis ramanniana AG</name>
    <dbReference type="NCBI Taxonomy" id="1314678"/>
    <lineage>
        <taxon>Eukaryota</taxon>
        <taxon>Fungi</taxon>
        <taxon>Fungi incertae sedis</taxon>
        <taxon>Mucoromycota</taxon>
        <taxon>Mucoromycotina</taxon>
        <taxon>Umbelopsidomycetes</taxon>
        <taxon>Umbelopsidales</taxon>
        <taxon>Umbelopsidaceae</taxon>
        <taxon>Umbelopsis</taxon>
    </lineage>
</organism>
<feature type="transmembrane region" description="Helical" evidence="2">
    <location>
        <begin position="37"/>
        <end position="62"/>
    </location>
</feature>
<protein>
    <recommendedName>
        <fullName evidence="3">DUF6787 domain-containing protein</fullName>
    </recommendedName>
</protein>
<feature type="domain" description="DUF6787" evidence="3">
    <location>
        <begin position="44"/>
        <end position="119"/>
    </location>
</feature>
<keyword evidence="2" id="KW-0812">Transmembrane</keyword>
<keyword evidence="2" id="KW-0472">Membrane</keyword>
<dbReference type="GeneID" id="75913336"/>
<keyword evidence="2" id="KW-1133">Transmembrane helix</keyword>
<feature type="region of interest" description="Disordered" evidence="1">
    <location>
        <begin position="1"/>
        <end position="26"/>
    </location>
</feature>
<evidence type="ECO:0000259" key="3">
    <source>
        <dbReference type="Pfam" id="PF20584"/>
    </source>
</evidence>
<keyword evidence="5" id="KW-1185">Reference proteome</keyword>
<evidence type="ECO:0000313" key="4">
    <source>
        <dbReference type="EMBL" id="KAI8580843.1"/>
    </source>
</evidence>
<accession>A0AAD5EBE0</accession>
<reference evidence="4" key="2">
    <citation type="journal article" date="2022" name="Proc. Natl. Acad. Sci. U.S.A.">
        <title>Diploid-dominant life cycles characterize the early evolution of Fungi.</title>
        <authorList>
            <person name="Amses K.R."/>
            <person name="Simmons D.R."/>
            <person name="Longcore J.E."/>
            <person name="Mondo S.J."/>
            <person name="Seto K."/>
            <person name="Jeronimo G.H."/>
            <person name="Bonds A.E."/>
            <person name="Quandt C.A."/>
            <person name="Davis W.J."/>
            <person name="Chang Y."/>
            <person name="Federici B.A."/>
            <person name="Kuo A."/>
            <person name="LaButti K."/>
            <person name="Pangilinan J."/>
            <person name="Andreopoulos W."/>
            <person name="Tritt A."/>
            <person name="Riley R."/>
            <person name="Hundley H."/>
            <person name="Johnson J."/>
            <person name="Lipzen A."/>
            <person name="Barry K."/>
            <person name="Lang B.F."/>
            <person name="Cuomo C.A."/>
            <person name="Buchler N.E."/>
            <person name="Grigoriev I.V."/>
            <person name="Spatafora J.W."/>
            <person name="Stajich J.E."/>
            <person name="James T.Y."/>
        </authorList>
    </citation>
    <scope>NUCLEOTIDE SEQUENCE</scope>
    <source>
        <strain evidence="4">AG</strain>
    </source>
</reference>
<feature type="transmembrane region" description="Helical" evidence="2">
    <location>
        <begin position="82"/>
        <end position="104"/>
    </location>
</feature>
<dbReference type="AlphaFoldDB" id="A0AAD5EBE0"/>
<name>A0AAD5EBE0_UMBRA</name>
<gene>
    <name evidence="4" type="ORF">K450DRAFT_234838</name>
</gene>
<evidence type="ECO:0000256" key="1">
    <source>
        <dbReference type="SAM" id="MobiDB-lite"/>
    </source>
</evidence>
<dbReference type="InterPro" id="IPR046714">
    <property type="entry name" value="DUF6787"/>
</dbReference>
<dbReference type="RefSeq" id="XP_051445847.1">
    <property type="nucleotide sequence ID" value="XM_051587991.1"/>
</dbReference>
<dbReference type="Pfam" id="PF20584">
    <property type="entry name" value="DUF6787"/>
    <property type="match status" value="1"/>
</dbReference>
<dbReference type="EMBL" id="MU620909">
    <property type="protein sequence ID" value="KAI8580843.1"/>
    <property type="molecule type" value="Genomic_DNA"/>
</dbReference>
<dbReference type="Proteomes" id="UP001206595">
    <property type="component" value="Unassembled WGS sequence"/>
</dbReference>
<proteinExistence type="predicted"/>
<comment type="caution">
    <text evidence="4">The sequence shown here is derived from an EMBL/GenBank/DDBJ whole genome shotgun (WGS) entry which is preliminary data.</text>
</comment>
<sequence length="143" mass="16855">MDSMPIPDEQEPLTGREITDQNQESTLREKLKQPRFWLIWFIRLVVFSITGSLSVRLTSLFVHNVLRMDGTFKHAPWYPYRMVFILCTLPIYSVLIVTIGTLAGQYQYFSRIVRHMWSCCFPSFWRTRQRADDNEYDPLAGGV</sequence>